<dbReference type="EMBL" id="LWCA01003335">
    <property type="protein sequence ID" value="OAF63531.1"/>
    <property type="molecule type" value="Genomic_DNA"/>
</dbReference>
<sequence>HIGYAESHDQALVGDKTISFWLMDKEMYQSMNDGSQNLIINNGVALHKLIRLIVLGLGGESYLNFIGNEWGHPEWLDFPNLVNNESFHYARRLWHLVDDPSLKYKFLNEFDKAMIHVDKKYDFLSKDLTYISRKHNGDKIIVFKRPYDMLWIFNFNIKTSFPNYRVGINNPGKYKVVLNSDNKK</sequence>
<proteinExistence type="predicted"/>
<dbReference type="Gene3D" id="3.20.20.80">
    <property type="entry name" value="Glycosidases"/>
    <property type="match status" value="1"/>
</dbReference>
<feature type="domain" description="Alpha-amylase/branching enzyme C-terminal all beta" evidence="1">
    <location>
        <begin position="130"/>
        <end position="183"/>
    </location>
</feature>
<dbReference type="Gene3D" id="2.60.40.1180">
    <property type="entry name" value="Golgi alpha-mannosidase II"/>
    <property type="match status" value="1"/>
</dbReference>
<comment type="caution">
    <text evidence="2">The sequence shown here is derived from an EMBL/GenBank/DDBJ whole genome shotgun (WGS) entry which is preliminary data.</text>
</comment>
<evidence type="ECO:0000313" key="2">
    <source>
        <dbReference type="EMBL" id="OAF63531.1"/>
    </source>
</evidence>
<dbReference type="GO" id="GO:0003844">
    <property type="term" value="F:1,4-alpha-glucan branching enzyme activity"/>
    <property type="evidence" value="ECO:0007669"/>
    <property type="project" value="TreeGrafter"/>
</dbReference>
<dbReference type="AlphaFoldDB" id="A0A177AQ49"/>
<dbReference type="InterPro" id="IPR017853">
    <property type="entry name" value="GH"/>
</dbReference>
<evidence type="ECO:0000259" key="1">
    <source>
        <dbReference type="Pfam" id="PF02806"/>
    </source>
</evidence>
<organism evidence="2 3">
    <name type="scientific">Intoshia linei</name>
    <dbReference type="NCBI Taxonomy" id="1819745"/>
    <lineage>
        <taxon>Eukaryota</taxon>
        <taxon>Metazoa</taxon>
        <taxon>Spiralia</taxon>
        <taxon>Lophotrochozoa</taxon>
        <taxon>Mesozoa</taxon>
        <taxon>Orthonectida</taxon>
        <taxon>Rhopaluridae</taxon>
        <taxon>Intoshia</taxon>
    </lineage>
</organism>
<dbReference type="InterPro" id="IPR006048">
    <property type="entry name" value="A-amylase/branching_C"/>
</dbReference>
<evidence type="ECO:0000313" key="3">
    <source>
        <dbReference type="Proteomes" id="UP000078046"/>
    </source>
</evidence>
<dbReference type="OrthoDB" id="196493at2759"/>
<dbReference type="GO" id="GO:0005978">
    <property type="term" value="P:glycogen biosynthetic process"/>
    <property type="evidence" value="ECO:0007669"/>
    <property type="project" value="TreeGrafter"/>
</dbReference>
<keyword evidence="3" id="KW-1185">Reference proteome</keyword>
<feature type="non-terminal residue" evidence="2">
    <location>
        <position position="184"/>
    </location>
</feature>
<dbReference type="PANTHER" id="PTHR43651">
    <property type="entry name" value="1,4-ALPHA-GLUCAN-BRANCHING ENZYME"/>
    <property type="match status" value="1"/>
</dbReference>
<dbReference type="Proteomes" id="UP000078046">
    <property type="component" value="Unassembled WGS sequence"/>
</dbReference>
<dbReference type="SUPFAM" id="SSF51011">
    <property type="entry name" value="Glycosyl hydrolase domain"/>
    <property type="match status" value="1"/>
</dbReference>
<accession>A0A177AQ49</accession>
<reference evidence="2 3" key="1">
    <citation type="submission" date="2016-04" db="EMBL/GenBank/DDBJ databases">
        <title>The genome of Intoshia linei affirms orthonectids as highly simplified spiralians.</title>
        <authorList>
            <person name="Mikhailov K.V."/>
            <person name="Slusarev G.S."/>
            <person name="Nikitin M.A."/>
            <person name="Logacheva M.D."/>
            <person name="Penin A."/>
            <person name="Aleoshin V."/>
            <person name="Panchin Y.V."/>
        </authorList>
    </citation>
    <scope>NUCLEOTIDE SEQUENCE [LARGE SCALE GENOMIC DNA]</scope>
    <source>
        <strain evidence="2">Intl2013</strain>
        <tissue evidence="2">Whole animal</tissue>
    </source>
</reference>
<feature type="non-terminal residue" evidence="2">
    <location>
        <position position="1"/>
    </location>
</feature>
<dbReference type="InterPro" id="IPR013780">
    <property type="entry name" value="Glyco_hydro_b"/>
</dbReference>
<dbReference type="GO" id="GO:0043169">
    <property type="term" value="F:cation binding"/>
    <property type="evidence" value="ECO:0007669"/>
    <property type="project" value="InterPro"/>
</dbReference>
<dbReference type="SUPFAM" id="SSF51445">
    <property type="entry name" value="(Trans)glycosidases"/>
    <property type="match status" value="1"/>
</dbReference>
<protein>
    <recommendedName>
        <fullName evidence="1">Alpha-amylase/branching enzyme C-terminal all beta domain-containing protein</fullName>
    </recommendedName>
</protein>
<name>A0A177AQ49_9BILA</name>
<dbReference type="GO" id="GO:0005737">
    <property type="term" value="C:cytoplasm"/>
    <property type="evidence" value="ECO:0007669"/>
    <property type="project" value="TreeGrafter"/>
</dbReference>
<dbReference type="PANTHER" id="PTHR43651:SF3">
    <property type="entry name" value="1,4-ALPHA-GLUCAN-BRANCHING ENZYME"/>
    <property type="match status" value="1"/>
</dbReference>
<gene>
    <name evidence="2" type="ORF">A3Q56_08760</name>
</gene>
<dbReference type="Pfam" id="PF02806">
    <property type="entry name" value="Alpha-amylase_C"/>
    <property type="match status" value="1"/>
</dbReference>